<dbReference type="SUPFAM" id="SSF141673">
    <property type="entry name" value="MOSC N-terminal domain-like"/>
    <property type="match status" value="2"/>
</dbReference>
<dbReference type="EMBL" id="ML002246">
    <property type="protein sequence ID" value="RKP39761.1"/>
    <property type="molecule type" value="Genomic_DNA"/>
</dbReference>
<name>A0A4Q0A2K7_9FUNG</name>
<keyword evidence="2" id="KW-0472">Membrane</keyword>
<dbReference type="GO" id="GO:0030151">
    <property type="term" value="F:molybdenum ion binding"/>
    <property type="evidence" value="ECO:0007669"/>
    <property type="project" value="InterPro"/>
</dbReference>
<feature type="compositionally biased region" description="Low complexity" evidence="1">
    <location>
        <begin position="246"/>
        <end position="259"/>
    </location>
</feature>
<dbReference type="Pfam" id="PF03473">
    <property type="entry name" value="MOSC"/>
    <property type="match status" value="1"/>
</dbReference>
<protein>
    <recommendedName>
        <fullName evidence="3">MOSC domain-containing protein</fullName>
    </recommendedName>
</protein>
<proteinExistence type="predicted"/>
<organism evidence="4 5">
    <name type="scientific">Dimargaris cristalligena</name>
    <dbReference type="NCBI Taxonomy" id="215637"/>
    <lineage>
        <taxon>Eukaryota</taxon>
        <taxon>Fungi</taxon>
        <taxon>Fungi incertae sedis</taxon>
        <taxon>Zoopagomycota</taxon>
        <taxon>Kickxellomycotina</taxon>
        <taxon>Dimargaritomycetes</taxon>
        <taxon>Dimargaritales</taxon>
        <taxon>Dimargaritaceae</taxon>
        <taxon>Dimargaris</taxon>
    </lineage>
</organism>
<accession>A0A4Q0A2K7</accession>
<dbReference type="PROSITE" id="PS51340">
    <property type="entry name" value="MOSC"/>
    <property type="match status" value="1"/>
</dbReference>
<keyword evidence="2" id="KW-0812">Transmembrane</keyword>
<keyword evidence="2" id="KW-1133">Transmembrane helix</keyword>
<evidence type="ECO:0000259" key="3">
    <source>
        <dbReference type="PROSITE" id="PS51340"/>
    </source>
</evidence>
<dbReference type="AlphaFoldDB" id="A0A4Q0A2K7"/>
<evidence type="ECO:0000313" key="5">
    <source>
        <dbReference type="Proteomes" id="UP000268162"/>
    </source>
</evidence>
<evidence type="ECO:0000256" key="1">
    <source>
        <dbReference type="SAM" id="MobiDB-lite"/>
    </source>
</evidence>
<evidence type="ECO:0000256" key="2">
    <source>
        <dbReference type="SAM" id="Phobius"/>
    </source>
</evidence>
<dbReference type="Pfam" id="PF03476">
    <property type="entry name" value="MOSC_N"/>
    <property type="match status" value="1"/>
</dbReference>
<feature type="domain" description="MOSC" evidence="3">
    <location>
        <begin position="128"/>
        <end position="348"/>
    </location>
</feature>
<feature type="region of interest" description="Disordered" evidence="1">
    <location>
        <begin position="246"/>
        <end position="278"/>
    </location>
</feature>
<evidence type="ECO:0000313" key="4">
    <source>
        <dbReference type="EMBL" id="RKP39761.1"/>
    </source>
</evidence>
<feature type="transmembrane region" description="Helical" evidence="2">
    <location>
        <begin position="12"/>
        <end position="30"/>
    </location>
</feature>
<dbReference type="GO" id="GO:0030170">
    <property type="term" value="F:pyridoxal phosphate binding"/>
    <property type="evidence" value="ECO:0007669"/>
    <property type="project" value="InterPro"/>
</dbReference>
<keyword evidence="5" id="KW-1185">Reference proteome</keyword>
<dbReference type="PANTHER" id="PTHR14237">
    <property type="entry name" value="MOLYBDOPTERIN COFACTOR SULFURASE MOSC"/>
    <property type="match status" value="1"/>
</dbReference>
<gene>
    <name evidence="4" type="ORF">BJ085DRAFT_27503</name>
</gene>
<reference evidence="5" key="1">
    <citation type="journal article" date="2018" name="Nat. Microbiol.">
        <title>Leveraging single-cell genomics to expand the fungal tree of life.</title>
        <authorList>
            <person name="Ahrendt S.R."/>
            <person name="Quandt C.A."/>
            <person name="Ciobanu D."/>
            <person name="Clum A."/>
            <person name="Salamov A."/>
            <person name="Andreopoulos B."/>
            <person name="Cheng J.F."/>
            <person name="Woyke T."/>
            <person name="Pelin A."/>
            <person name="Henrissat B."/>
            <person name="Reynolds N.K."/>
            <person name="Benny G.L."/>
            <person name="Smith M.E."/>
            <person name="James T.Y."/>
            <person name="Grigoriev I.V."/>
        </authorList>
    </citation>
    <scope>NUCLEOTIDE SEQUENCE [LARGE SCALE GENOMIC DNA]</scope>
    <source>
        <strain evidence="5">RSA 468</strain>
    </source>
</reference>
<dbReference type="InterPro" id="IPR005302">
    <property type="entry name" value="MoCF_Sase_C"/>
</dbReference>
<dbReference type="GO" id="GO:0003824">
    <property type="term" value="F:catalytic activity"/>
    <property type="evidence" value="ECO:0007669"/>
    <property type="project" value="InterPro"/>
</dbReference>
<dbReference type="Proteomes" id="UP000268162">
    <property type="component" value="Unassembled WGS sequence"/>
</dbReference>
<sequence>MALQATRVKDPFFMVFGGGAVFGVSQLYLYPVKSCAGIPVSRATVTETGFQYDRQWMVTDKDYKFLTQRQLGRLVLIQPTLSMTSAAPNDSRVPDSTGPKAMEGARFIISAGTGPGGNSDSGSPSLPTTVSIPLHPSPGHLAGLSLVHADVWGDLVPAYDEGNEVARWLSTFLERPVRLVRYAVEQASEASLANLNQRLPVPVDIRTFRPSILVGPGASPPEDPKHSPVAGMPPFIEETWRQITISPDSSSSSSTSPPSEHQRRVAAAGPEQHGPTTPLLVTSRCSRCVLTNTDPDTGVARPTHQPLRTLASYRRVDPGDKYRGCFGMNCVPIRVGQVISVGDIVSVQTTGEHRRVEIV</sequence>
<dbReference type="PANTHER" id="PTHR14237:SF19">
    <property type="entry name" value="MITOCHONDRIAL AMIDOXIME REDUCING COMPONENT 1"/>
    <property type="match status" value="1"/>
</dbReference>
<dbReference type="STRING" id="215637.A0A4Q0A2K7"/>
<dbReference type="InterPro" id="IPR005303">
    <property type="entry name" value="MOCOS_middle"/>
</dbReference>